<dbReference type="Proteomes" id="UP000008744">
    <property type="component" value="Unassembled WGS sequence"/>
</dbReference>
<accession>B4H7C7</accession>
<feature type="compositionally biased region" description="Basic and acidic residues" evidence="1">
    <location>
        <begin position="16"/>
        <end position="35"/>
    </location>
</feature>
<feature type="compositionally biased region" description="Basic and acidic residues" evidence="1">
    <location>
        <begin position="84"/>
        <end position="95"/>
    </location>
</feature>
<dbReference type="eggNOG" id="KOG3535">
    <property type="taxonomic scope" value="Eukaryota"/>
</dbReference>
<gene>
    <name evidence="2" type="primary">Dper\GL13285</name>
    <name evidence="2" type="ORF">Dper_GL13285</name>
</gene>
<dbReference type="OrthoDB" id="7848816at2759"/>
<evidence type="ECO:0000313" key="3">
    <source>
        <dbReference type="Proteomes" id="UP000008744"/>
    </source>
</evidence>
<dbReference type="OMA" id="PWHEHEP"/>
<dbReference type="HOGENOM" id="CLU_1857364_0_0_1"/>
<dbReference type="AlphaFoldDB" id="B4H7C7"/>
<evidence type="ECO:0000256" key="1">
    <source>
        <dbReference type="SAM" id="MobiDB-lite"/>
    </source>
</evidence>
<proteinExistence type="predicted"/>
<evidence type="ECO:0000313" key="2">
    <source>
        <dbReference type="EMBL" id="EDW33733.1"/>
    </source>
</evidence>
<dbReference type="EMBL" id="CH479217">
    <property type="protein sequence ID" value="EDW33733.1"/>
    <property type="molecule type" value="Genomic_DNA"/>
</dbReference>
<name>B4H7C7_DROPE</name>
<organism evidence="3">
    <name type="scientific">Drosophila persimilis</name>
    <name type="common">Fruit fly</name>
    <dbReference type="NCBI Taxonomy" id="7234"/>
    <lineage>
        <taxon>Eukaryota</taxon>
        <taxon>Metazoa</taxon>
        <taxon>Ecdysozoa</taxon>
        <taxon>Arthropoda</taxon>
        <taxon>Hexapoda</taxon>
        <taxon>Insecta</taxon>
        <taxon>Pterygota</taxon>
        <taxon>Neoptera</taxon>
        <taxon>Endopterygota</taxon>
        <taxon>Diptera</taxon>
        <taxon>Brachycera</taxon>
        <taxon>Muscomorpha</taxon>
        <taxon>Ephydroidea</taxon>
        <taxon>Drosophilidae</taxon>
        <taxon>Drosophila</taxon>
        <taxon>Sophophora</taxon>
    </lineage>
</organism>
<protein>
    <submittedName>
        <fullName evidence="2">GL13285</fullName>
    </submittedName>
</protein>
<keyword evidence="3" id="KW-1185">Reference proteome</keyword>
<feature type="region of interest" description="Disordered" evidence="1">
    <location>
        <begin position="1"/>
        <end position="35"/>
    </location>
</feature>
<sequence length="138" mass="15973">MGPGLGLGLGVEQEQEQEREREREPERDSIDGHNYAEIDVVNDSDFCYLTNLNNYYQEQRLNALRRGMPSLPEMKTTATSTSPWHEHEPKEDPPKSKPTPLQVLRNPKKWRVTRAVDDIVKVMIIASSEHVLDYDVLW</sequence>
<feature type="region of interest" description="Disordered" evidence="1">
    <location>
        <begin position="69"/>
        <end position="104"/>
    </location>
</feature>
<dbReference type="STRING" id="7234.B4H7C7"/>
<reference evidence="2 3" key="1">
    <citation type="journal article" date="2007" name="Nature">
        <title>Evolution of genes and genomes on the Drosophila phylogeny.</title>
        <authorList>
            <consortium name="Drosophila 12 Genomes Consortium"/>
            <person name="Clark A.G."/>
            <person name="Eisen M.B."/>
            <person name="Smith D.R."/>
            <person name="Bergman C.M."/>
            <person name="Oliver B."/>
            <person name="Markow T.A."/>
            <person name="Kaufman T.C."/>
            <person name="Kellis M."/>
            <person name="Gelbart W."/>
            <person name="Iyer V.N."/>
            <person name="Pollard D.A."/>
            <person name="Sackton T.B."/>
            <person name="Larracuente A.M."/>
            <person name="Singh N.D."/>
            <person name="Abad J.P."/>
            <person name="Abt D.N."/>
            <person name="Adryan B."/>
            <person name="Aguade M."/>
            <person name="Akashi H."/>
            <person name="Anderson W.W."/>
            <person name="Aquadro C.F."/>
            <person name="Ardell D.H."/>
            <person name="Arguello R."/>
            <person name="Artieri C.G."/>
            <person name="Barbash D.A."/>
            <person name="Barker D."/>
            <person name="Barsanti P."/>
            <person name="Batterham P."/>
            <person name="Batzoglou S."/>
            <person name="Begun D."/>
            <person name="Bhutkar A."/>
            <person name="Blanco E."/>
            <person name="Bosak S.A."/>
            <person name="Bradley R.K."/>
            <person name="Brand A.D."/>
            <person name="Brent M.R."/>
            <person name="Brooks A.N."/>
            <person name="Brown R.H."/>
            <person name="Butlin R.K."/>
            <person name="Caggese C."/>
            <person name="Calvi B.R."/>
            <person name="Bernardo de Carvalho A."/>
            <person name="Caspi A."/>
            <person name="Castrezana S."/>
            <person name="Celniker S.E."/>
            <person name="Chang J.L."/>
            <person name="Chapple C."/>
            <person name="Chatterji S."/>
            <person name="Chinwalla A."/>
            <person name="Civetta A."/>
            <person name="Clifton S.W."/>
            <person name="Comeron J.M."/>
            <person name="Costello J.C."/>
            <person name="Coyne J.A."/>
            <person name="Daub J."/>
            <person name="David R.G."/>
            <person name="Delcher A.L."/>
            <person name="Delehaunty K."/>
            <person name="Do C.B."/>
            <person name="Ebling H."/>
            <person name="Edwards K."/>
            <person name="Eickbush T."/>
            <person name="Evans J.D."/>
            <person name="Filipski A."/>
            <person name="Findeiss S."/>
            <person name="Freyhult E."/>
            <person name="Fulton L."/>
            <person name="Fulton R."/>
            <person name="Garcia A.C."/>
            <person name="Gardiner A."/>
            <person name="Garfield D.A."/>
            <person name="Garvin B.E."/>
            <person name="Gibson G."/>
            <person name="Gilbert D."/>
            <person name="Gnerre S."/>
            <person name="Godfrey J."/>
            <person name="Good R."/>
            <person name="Gotea V."/>
            <person name="Gravely B."/>
            <person name="Greenberg A.J."/>
            <person name="Griffiths-Jones S."/>
            <person name="Gross S."/>
            <person name="Guigo R."/>
            <person name="Gustafson E.A."/>
            <person name="Haerty W."/>
            <person name="Hahn M.W."/>
            <person name="Halligan D.L."/>
            <person name="Halpern A.L."/>
            <person name="Halter G.M."/>
            <person name="Han M.V."/>
            <person name="Heger A."/>
            <person name="Hillier L."/>
            <person name="Hinrichs A.S."/>
            <person name="Holmes I."/>
            <person name="Hoskins R.A."/>
            <person name="Hubisz M.J."/>
            <person name="Hultmark D."/>
            <person name="Huntley M.A."/>
            <person name="Jaffe D.B."/>
            <person name="Jagadeeshan S."/>
            <person name="Jeck W.R."/>
            <person name="Johnson J."/>
            <person name="Jones C.D."/>
            <person name="Jordan W.C."/>
            <person name="Karpen G.H."/>
            <person name="Kataoka E."/>
            <person name="Keightley P.D."/>
            <person name="Kheradpour P."/>
            <person name="Kirkness E.F."/>
            <person name="Koerich L.B."/>
            <person name="Kristiansen K."/>
            <person name="Kudrna D."/>
            <person name="Kulathinal R.J."/>
            <person name="Kumar S."/>
            <person name="Kwok R."/>
            <person name="Lander E."/>
            <person name="Langley C.H."/>
            <person name="Lapoint R."/>
            <person name="Lazzaro B.P."/>
            <person name="Lee S.J."/>
            <person name="Levesque L."/>
            <person name="Li R."/>
            <person name="Lin C.F."/>
            <person name="Lin M.F."/>
            <person name="Lindblad-Toh K."/>
            <person name="Llopart A."/>
            <person name="Long M."/>
            <person name="Low L."/>
            <person name="Lozovsky E."/>
            <person name="Lu J."/>
            <person name="Luo M."/>
            <person name="Machado C.A."/>
            <person name="Makalowski W."/>
            <person name="Marzo M."/>
            <person name="Matsuda M."/>
            <person name="Matzkin L."/>
            <person name="McAllister B."/>
            <person name="McBride C.S."/>
            <person name="McKernan B."/>
            <person name="McKernan K."/>
            <person name="Mendez-Lago M."/>
            <person name="Minx P."/>
            <person name="Mollenhauer M.U."/>
            <person name="Montooth K."/>
            <person name="Mount S.M."/>
            <person name="Mu X."/>
            <person name="Myers E."/>
            <person name="Negre B."/>
            <person name="Newfeld S."/>
            <person name="Nielsen R."/>
            <person name="Noor M.A."/>
            <person name="O'Grady P."/>
            <person name="Pachter L."/>
            <person name="Papaceit M."/>
            <person name="Parisi M.J."/>
            <person name="Parisi M."/>
            <person name="Parts L."/>
            <person name="Pedersen J.S."/>
            <person name="Pesole G."/>
            <person name="Phillippy A.M."/>
            <person name="Ponting C.P."/>
            <person name="Pop M."/>
            <person name="Porcelli D."/>
            <person name="Powell J.R."/>
            <person name="Prohaska S."/>
            <person name="Pruitt K."/>
            <person name="Puig M."/>
            <person name="Quesneville H."/>
            <person name="Ram K.R."/>
            <person name="Rand D."/>
            <person name="Rasmussen M.D."/>
            <person name="Reed L.K."/>
            <person name="Reenan R."/>
            <person name="Reily A."/>
            <person name="Remington K.A."/>
            <person name="Rieger T.T."/>
            <person name="Ritchie M.G."/>
            <person name="Robin C."/>
            <person name="Rogers Y.H."/>
            <person name="Rohde C."/>
            <person name="Rozas J."/>
            <person name="Rubenfield M.J."/>
            <person name="Ruiz A."/>
            <person name="Russo S."/>
            <person name="Salzberg S.L."/>
            <person name="Sanchez-Gracia A."/>
            <person name="Saranga D.J."/>
            <person name="Sato H."/>
            <person name="Schaeffer S.W."/>
            <person name="Schatz M.C."/>
            <person name="Schlenke T."/>
            <person name="Schwartz R."/>
            <person name="Segarra C."/>
            <person name="Singh R.S."/>
            <person name="Sirot L."/>
            <person name="Sirota M."/>
            <person name="Sisneros N.B."/>
            <person name="Smith C.D."/>
            <person name="Smith T.F."/>
            <person name="Spieth J."/>
            <person name="Stage D.E."/>
            <person name="Stark A."/>
            <person name="Stephan W."/>
            <person name="Strausberg R.L."/>
            <person name="Strempel S."/>
            <person name="Sturgill D."/>
            <person name="Sutton G."/>
            <person name="Sutton G.G."/>
            <person name="Tao W."/>
            <person name="Teichmann S."/>
            <person name="Tobari Y.N."/>
            <person name="Tomimura Y."/>
            <person name="Tsolas J.M."/>
            <person name="Valente V.L."/>
            <person name="Venter E."/>
            <person name="Venter J.C."/>
            <person name="Vicario S."/>
            <person name="Vieira F.G."/>
            <person name="Vilella A.J."/>
            <person name="Villasante A."/>
            <person name="Walenz B."/>
            <person name="Wang J."/>
            <person name="Wasserman M."/>
            <person name="Watts T."/>
            <person name="Wilson D."/>
            <person name="Wilson R.K."/>
            <person name="Wing R.A."/>
            <person name="Wolfner M.F."/>
            <person name="Wong A."/>
            <person name="Wong G.K."/>
            <person name="Wu C.I."/>
            <person name="Wu G."/>
            <person name="Yamamoto D."/>
            <person name="Yang H.P."/>
            <person name="Yang S.P."/>
            <person name="Yorke J.A."/>
            <person name="Yoshida K."/>
            <person name="Zdobnov E."/>
            <person name="Zhang P."/>
            <person name="Zhang Y."/>
            <person name="Zimin A.V."/>
            <person name="Baldwin J."/>
            <person name="Abdouelleil A."/>
            <person name="Abdulkadir J."/>
            <person name="Abebe A."/>
            <person name="Abera B."/>
            <person name="Abreu J."/>
            <person name="Acer S.C."/>
            <person name="Aftuck L."/>
            <person name="Alexander A."/>
            <person name="An P."/>
            <person name="Anderson E."/>
            <person name="Anderson S."/>
            <person name="Arachi H."/>
            <person name="Azer M."/>
            <person name="Bachantsang P."/>
            <person name="Barry A."/>
            <person name="Bayul T."/>
            <person name="Berlin A."/>
            <person name="Bessette D."/>
            <person name="Bloom T."/>
            <person name="Blye J."/>
            <person name="Boguslavskiy L."/>
            <person name="Bonnet C."/>
            <person name="Boukhgalter B."/>
            <person name="Bourzgui I."/>
            <person name="Brown A."/>
            <person name="Cahill P."/>
            <person name="Channer S."/>
            <person name="Cheshatsang Y."/>
            <person name="Chuda L."/>
            <person name="Citroen M."/>
            <person name="Collymore A."/>
            <person name="Cooke P."/>
            <person name="Costello M."/>
            <person name="D'Aco K."/>
            <person name="Daza R."/>
            <person name="De Haan G."/>
            <person name="DeGray S."/>
            <person name="DeMaso C."/>
            <person name="Dhargay N."/>
            <person name="Dooley K."/>
            <person name="Dooley E."/>
            <person name="Doricent M."/>
            <person name="Dorje P."/>
            <person name="Dorjee K."/>
            <person name="Dupes A."/>
            <person name="Elong R."/>
            <person name="Falk J."/>
            <person name="Farina A."/>
            <person name="Faro S."/>
            <person name="Ferguson D."/>
            <person name="Fisher S."/>
            <person name="Foley C.D."/>
            <person name="Franke A."/>
            <person name="Friedrich D."/>
            <person name="Gadbois L."/>
            <person name="Gearin G."/>
            <person name="Gearin C.R."/>
            <person name="Giannoukos G."/>
            <person name="Goode T."/>
            <person name="Graham J."/>
            <person name="Grandbois E."/>
            <person name="Grewal S."/>
            <person name="Gyaltsen K."/>
            <person name="Hafez N."/>
            <person name="Hagos B."/>
            <person name="Hall J."/>
            <person name="Henson C."/>
            <person name="Hollinger A."/>
            <person name="Honan T."/>
            <person name="Huard M.D."/>
            <person name="Hughes L."/>
            <person name="Hurhula B."/>
            <person name="Husby M.E."/>
            <person name="Kamat A."/>
            <person name="Kanga B."/>
            <person name="Kashin S."/>
            <person name="Khazanovich D."/>
            <person name="Kisner P."/>
            <person name="Lance K."/>
            <person name="Lara M."/>
            <person name="Lee W."/>
            <person name="Lennon N."/>
            <person name="Letendre F."/>
            <person name="LeVine R."/>
            <person name="Lipovsky A."/>
            <person name="Liu X."/>
            <person name="Liu J."/>
            <person name="Liu S."/>
            <person name="Lokyitsang T."/>
            <person name="Lokyitsang Y."/>
            <person name="Lubonja R."/>
            <person name="Lui A."/>
            <person name="MacDonald P."/>
            <person name="Magnisalis V."/>
            <person name="Maru K."/>
            <person name="Matthews C."/>
            <person name="McCusker W."/>
            <person name="McDonough S."/>
            <person name="Mehta T."/>
            <person name="Meldrim J."/>
            <person name="Meneus L."/>
            <person name="Mihai O."/>
            <person name="Mihalev A."/>
            <person name="Mihova T."/>
            <person name="Mittelman R."/>
            <person name="Mlenga V."/>
            <person name="Montmayeur A."/>
            <person name="Mulrain L."/>
            <person name="Navidi A."/>
            <person name="Naylor J."/>
            <person name="Negash T."/>
            <person name="Nguyen T."/>
            <person name="Nguyen N."/>
            <person name="Nicol R."/>
            <person name="Norbu C."/>
            <person name="Norbu N."/>
            <person name="Novod N."/>
            <person name="O'Neill B."/>
            <person name="Osman S."/>
            <person name="Markiewicz E."/>
            <person name="Oyono O.L."/>
            <person name="Patti C."/>
            <person name="Phunkhang P."/>
            <person name="Pierre F."/>
            <person name="Priest M."/>
            <person name="Raghuraman S."/>
            <person name="Rege F."/>
            <person name="Reyes R."/>
            <person name="Rise C."/>
            <person name="Rogov P."/>
            <person name="Ross K."/>
            <person name="Ryan E."/>
            <person name="Settipalli S."/>
            <person name="Shea T."/>
            <person name="Sherpa N."/>
            <person name="Shi L."/>
            <person name="Shih D."/>
            <person name="Sparrow T."/>
            <person name="Spaulding J."/>
            <person name="Stalker J."/>
            <person name="Stange-Thomann N."/>
            <person name="Stavropoulos S."/>
            <person name="Stone C."/>
            <person name="Strader C."/>
            <person name="Tesfaye S."/>
            <person name="Thomson T."/>
            <person name="Thoulutsang Y."/>
            <person name="Thoulutsang D."/>
            <person name="Topham K."/>
            <person name="Topping I."/>
            <person name="Tsamla T."/>
            <person name="Vassiliev H."/>
            <person name="Vo A."/>
            <person name="Wangchuk T."/>
            <person name="Wangdi T."/>
            <person name="Weiand M."/>
            <person name="Wilkinson J."/>
            <person name="Wilson A."/>
            <person name="Yadav S."/>
            <person name="Young G."/>
            <person name="Yu Q."/>
            <person name="Zembek L."/>
            <person name="Zhong D."/>
            <person name="Zimmer A."/>
            <person name="Zwirko Z."/>
            <person name="Jaffe D.B."/>
            <person name="Alvarez P."/>
            <person name="Brockman W."/>
            <person name="Butler J."/>
            <person name="Chin C."/>
            <person name="Gnerre S."/>
            <person name="Grabherr M."/>
            <person name="Kleber M."/>
            <person name="Mauceli E."/>
            <person name="MacCallum I."/>
        </authorList>
    </citation>
    <scope>NUCLEOTIDE SEQUENCE [LARGE SCALE GENOMIC DNA]</scope>
    <source>
        <strain evidence="3">MSH-3 / Tucson 14011-0111.49</strain>
    </source>
</reference>